<dbReference type="Gene3D" id="1.10.1660.10">
    <property type="match status" value="1"/>
</dbReference>
<dbReference type="AlphaFoldDB" id="A0A562ZN82"/>
<proteinExistence type="predicted"/>
<evidence type="ECO:0000313" key="8">
    <source>
        <dbReference type="Proteomes" id="UP000318199"/>
    </source>
</evidence>
<protein>
    <submittedName>
        <fullName evidence="7">MerR family DNA-binding transcriptional regulator</fullName>
    </submittedName>
</protein>
<dbReference type="InterPro" id="IPR047057">
    <property type="entry name" value="MerR_fam"/>
</dbReference>
<dbReference type="PANTHER" id="PTHR30204:SF94">
    <property type="entry name" value="HEAVY METAL-DEPENDENT TRANSCRIPTIONAL REGULATOR HI_0293-RELATED"/>
    <property type="match status" value="1"/>
</dbReference>
<dbReference type="GO" id="GO:0003700">
    <property type="term" value="F:DNA-binding transcription factor activity"/>
    <property type="evidence" value="ECO:0007669"/>
    <property type="project" value="InterPro"/>
</dbReference>
<feature type="region of interest" description="Disordered" evidence="5">
    <location>
        <begin position="148"/>
        <end position="185"/>
    </location>
</feature>
<name>A0A562ZN82_9BURK</name>
<dbReference type="Proteomes" id="UP000318199">
    <property type="component" value="Unassembled WGS sequence"/>
</dbReference>
<accession>A0A562ZN82</accession>
<dbReference type="PANTHER" id="PTHR30204">
    <property type="entry name" value="REDOX-CYCLING DRUG-SENSING TRANSCRIPTIONAL ACTIVATOR SOXR"/>
    <property type="match status" value="1"/>
</dbReference>
<dbReference type="GO" id="GO:0003677">
    <property type="term" value="F:DNA binding"/>
    <property type="evidence" value="ECO:0007669"/>
    <property type="project" value="UniProtKB-KW"/>
</dbReference>
<evidence type="ECO:0000256" key="3">
    <source>
        <dbReference type="ARBA" id="ARBA00023163"/>
    </source>
</evidence>
<dbReference type="PROSITE" id="PS50937">
    <property type="entry name" value="HTH_MERR_2"/>
    <property type="match status" value="1"/>
</dbReference>
<keyword evidence="2 7" id="KW-0238">DNA-binding</keyword>
<organism evidence="7 8">
    <name type="scientific">Caenimonas sedimenti</name>
    <dbReference type="NCBI Taxonomy" id="2596921"/>
    <lineage>
        <taxon>Bacteria</taxon>
        <taxon>Pseudomonadati</taxon>
        <taxon>Pseudomonadota</taxon>
        <taxon>Betaproteobacteria</taxon>
        <taxon>Burkholderiales</taxon>
        <taxon>Comamonadaceae</taxon>
        <taxon>Caenimonas</taxon>
    </lineage>
</organism>
<evidence type="ECO:0000256" key="5">
    <source>
        <dbReference type="SAM" id="MobiDB-lite"/>
    </source>
</evidence>
<evidence type="ECO:0000256" key="4">
    <source>
        <dbReference type="SAM" id="Coils"/>
    </source>
</evidence>
<dbReference type="PRINTS" id="PR00040">
    <property type="entry name" value="HTHMERR"/>
</dbReference>
<dbReference type="OrthoDB" id="9808480at2"/>
<keyword evidence="1" id="KW-0805">Transcription regulation</keyword>
<dbReference type="InterPro" id="IPR000551">
    <property type="entry name" value="MerR-type_HTH_dom"/>
</dbReference>
<keyword evidence="4" id="KW-0175">Coiled coil</keyword>
<evidence type="ECO:0000259" key="6">
    <source>
        <dbReference type="PROSITE" id="PS50937"/>
    </source>
</evidence>
<dbReference type="Pfam" id="PF13411">
    <property type="entry name" value="MerR_1"/>
    <property type="match status" value="1"/>
</dbReference>
<keyword evidence="8" id="KW-1185">Reference proteome</keyword>
<reference evidence="7 8" key="1">
    <citation type="submission" date="2019-07" db="EMBL/GenBank/DDBJ databases">
        <title>Caenimonas sedimenti sp. nov., isolated from activated sludge.</title>
        <authorList>
            <person name="Xu J."/>
        </authorList>
    </citation>
    <scope>NUCLEOTIDE SEQUENCE [LARGE SCALE GENOMIC DNA]</scope>
    <source>
        <strain evidence="7 8">HX-9-20</strain>
    </source>
</reference>
<dbReference type="InterPro" id="IPR009061">
    <property type="entry name" value="DNA-bd_dom_put_sf"/>
</dbReference>
<feature type="domain" description="HTH merR-type" evidence="6">
    <location>
        <begin position="1"/>
        <end position="69"/>
    </location>
</feature>
<evidence type="ECO:0000256" key="1">
    <source>
        <dbReference type="ARBA" id="ARBA00023015"/>
    </source>
</evidence>
<dbReference type="SUPFAM" id="SSF46955">
    <property type="entry name" value="Putative DNA-binding domain"/>
    <property type="match status" value="1"/>
</dbReference>
<dbReference type="SMART" id="SM00422">
    <property type="entry name" value="HTH_MERR"/>
    <property type="match status" value="1"/>
</dbReference>
<keyword evidence="3" id="KW-0804">Transcription</keyword>
<evidence type="ECO:0000256" key="2">
    <source>
        <dbReference type="ARBA" id="ARBA00023125"/>
    </source>
</evidence>
<evidence type="ECO:0000313" key="7">
    <source>
        <dbReference type="EMBL" id="TWO70039.1"/>
    </source>
</evidence>
<sequence>MSISEAAAAAAVTPKMIRHYESLGLIPQAERSESGYRLYSKREVDMLRFVRQARALGFPIPQIDALMRLWQDDDRESRAVREVAHAQLLELQQRRKELDEMATTLEALVQECAGDDNACCPILAQLSAPLAARLALAPVVGSTTLKEVKAGSRAKAPRRRSHIERPPQRAHTALEMWSRSAASPL</sequence>
<gene>
    <name evidence="7" type="ORF">FN976_17005</name>
</gene>
<comment type="caution">
    <text evidence="7">The sequence shown here is derived from an EMBL/GenBank/DDBJ whole genome shotgun (WGS) entry which is preliminary data.</text>
</comment>
<dbReference type="EMBL" id="VOBQ01000013">
    <property type="protein sequence ID" value="TWO70039.1"/>
    <property type="molecule type" value="Genomic_DNA"/>
</dbReference>
<feature type="coiled-coil region" evidence="4">
    <location>
        <begin position="81"/>
        <end position="111"/>
    </location>
</feature>